<proteinExistence type="predicted"/>
<evidence type="ECO:0000313" key="1">
    <source>
        <dbReference type="Ensembl" id="ENSMFAP00000051885.1"/>
    </source>
</evidence>
<dbReference type="GeneTree" id="ENSGT01130000280448"/>
<dbReference type="AlphaFoldDB" id="A0A7N9CRM1"/>
<evidence type="ECO:0000313" key="2">
    <source>
        <dbReference type="Proteomes" id="UP000233100"/>
    </source>
</evidence>
<dbReference type="Proteomes" id="UP000233100">
    <property type="component" value="Chromosome 8"/>
</dbReference>
<keyword evidence="2" id="KW-1185">Reference proteome</keyword>
<name>A0A7N9CRM1_MACFA</name>
<protein>
    <submittedName>
        <fullName evidence="1">Uncharacterized protein</fullName>
    </submittedName>
</protein>
<reference evidence="1 2" key="1">
    <citation type="submission" date="2013-03" db="EMBL/GenBank/DDBJ databases">
        <authorList>
            <person name="Warren W."/>
            <person name="Wilson R.K."/>
        </authorList>
    </citation>
    <scope>NUCLEOTIDE SEQUENCE</scope>
</reference>
<sequence>CWRLDLGILTPQAYLKCLTSNLVKKNSSRVHVHNVQVCYICIRVPCWRAVPINS</sequence>
<reference evidence="1" key="2">
    <citation type="submission" date="2025-08" db="UniProtKB">
        <authorList>
            <consortium name="Ensembl"/>
        </authorList>
    </citation>
    <scope>IDENTIFICATION</scope>
</reference>
<organism evidence="1 2">
    <name type="scientific">Macaca fascicularis</name>
    <name type="common">Crab-eating macaque</name>
    <name type="synonym">Cynomolgus monkey</name>
    <dbReference type="NCBI Taxonomy" id="9541"/>
    <lineage>
        <taxon>Eukaryota</taxon>
        <taxon>Metazoa</taxon>
        <taxon>Chordata</taxon>
        <taxon>Craniata</taxon>
        <taxon>Vertebrata</taxon>
        <taxon>Euteleostomi</taxon>
        <taxon>Mammalia</taxon>
        <taxon>Eutheria</taxon>
        <taxon>Euarchontoglires</taxon>
        <taxon>Primates</taxon>
        <taxon>Haplorrhini</taxon>
        <taxon>Catarrhini</taxon>
        <taxon>Cercopithecidae</taxon>
        <taxon>Cercopithecinae</taxon>
        <taxon>Macaca</taxon>
    </lineage>
</organism>
<dbReference type="Ensembl" id="ENSMFAT00000099454.1">
    <property type="protein sequence ID" value="ENSMFAP00000051885.1"/>
    <property type="gene ID" value="ENSMFAG00000058950.1"/>
</dbReference>
<accession>A0A7N9CRM1</accession>
<reference evidence="1" key="3">
    <citation type="submission" date="2025-09" db="UniProtKB">
        <authorList>
            <consortium name="Ensembl"/>
        </authorList>
    </citation>
    <scope>IDENTIFICATION</scope>
</reference>